<sequence length="540" mass="58655">MTPSPLPSRPFHLAASDLTVIRGGRRILDRISLTLSAGSRLAVVGENGTGKTTLLHALVGDLPLEHGSLSRTGTAGLAEQTLQHHDDATVGTLVDRALDRSRAALAEFDDAAQALAADPAAHAERYVRALAVAEQLGAWDAERQMDVALDALGACSDRSRRLTQLSVGQRYRVRLACLLGAPQDLLLLDEPTNHLDAAGVDFLTRRVRAHPGGVALVSHDRHLLQQVAEQFLDLDPSRDGRVRLYGGGYIGWQQGRRRERETWEREHAEQLAEHSRLQEALSTAQNRLSTGWRPEKGANKHQRQSRAPGVVQQVKRQAEALEEHRITVPPPPLRLGFPNLDSQPGVTYLEATGLRCAERLSAPVDLRLTGGQKLLLTGPNGAGKSTLLGLLAGTLPPTAGELHRRSGARIALVGQENPAWDVSMTARELFETHVARLVSRGTIPRGRAIGLGSLGLLPRDVVNTTLTQLSQGQQRRLELALRLAEAPEVLLLDEPSNHLAMSLIEELTAALQETPAVVVVATHDRQMISDLHGFRRIQLG</sequence>
<dbReference type="Gene3D" id="3.40.50.300">
    <property type="entry name" value="P-loop containing nucleotide triphosphate hydrolases"/>
    <property type="match status" value="2"/>
</dbReference>
<protein>
    <submittedName>
        <fullName evidence="7">Macrolide transport system ATP-binding/permease protein</fullName>
    </submittedName>
</protein>
<keyword evidence="4" id="KW-0175">Coiled coil</keyword>
<accession>A0A2T0YJ35</accession>
<dbReference type="RefSeq" id="WP_219886470.1">
    <property type="nucleotide sequence ID" value="NZ_PVTY01000009.1"/>
</dbReference>
<feature type="region of interest" description="Disordered" evidence="5">
    <location>
        <begin position="287"/>
        <end position="311"/>
    </location>
</feature>
<comment type="caution">
    <text evidence="7">The sequence shown here is derived from an EMBL/GenBank/DDBJ whole genome shotgun (WGS) entry which is preliminary data.</text>
</comment>
<evidence type="ECO:0000313" key="8">
    <source>
        <dbReference type="Proteomes" id="UP000238217"/>
    </source>
</evidence>
<evidence type="ECO:0000256" key="2">
    <source>
        <dbReference type="ARBA" id="ARBA00022741"/>
    </source>
</evidence>
<keyword evidence="2" id="KW-0547">Nucleotide-binding</keyword>
<dbReference type="EMBL" id="PVTY01000009">
    <property type="protein sequence ID" value="PRZ15211.1"/>
    <property type="molecule type" value="Genomic_DNA"/>
</dbReference>
<dbReference type="PROSITE" id="PS50893">
    <property type="entry name" value="ABC_TRANSPORTER_2"/>
    <property type="match status" value="2"/>
</dbReference>
<dbReference type="InterPro" id="IPR050611">
    <property type="entry name" value="ABCF"/>
</dbReference>
<organism evidence="7 8">
    <name type="scientific">Nesterenkonia sandarakina</name>
    <dbReference type="NCBI Taxonomy" id="272918"/>
    <lineage>
        <taxon>Bacteria</taxon>
        <taxon>Bacillati</taxon>
        <taxon>Actinomycetota</taxon>
        <taxon>Actinomycetes</taxon>
        <taxon>Micrococcales</taxon>
        <taxon>Micrococcaceae</taxon>
        <taxon>Nesterenkonia</taxon>
    </lineage>
</organism>
<dbReference type="GO" id="GO:0016887">
    <property type="term" value="F:ATP hydrolysis activity"/>
    <property type="evidence" value="ECO:0007669"/>
    <property type="project" value="InterPro"/>
</dbReference>
<dbReference type="GO" id="GO:0005524">
    <property type="term" value="F:ATP binding"/>
    <property type="evidence" value="ECO:0007669"/>
    <property type="project" value="UniProtKB-KW"/>
</dbReference>
<dbReference type="SMART" id="SM00382">
    <property type="entry name" value="AAA"/>
    <property type="match status" value="2"/>
</dbReference>
<evidence type="ECO:0000256" key="3">
    <source>
        <dbReference type="ARBA" id="ARBA00022840"/>
    </source>
</evidence>
<feature type="coiled-coil region" evidence="4">
    <location>
        <begin position="260"/>
        <end position="287"/>
    </location>
</feature>
<evidence type="ECO:0000313" key="7">
    <source>
        <dbReference type="EMBL" id="PRZ15211.1"/>
    </source>
</evidence>
<feature type="domain" description="ABC transporter" evidence="6">
    <location>
        <begin position="13"/>
        <end position="279"/>
    </location>
</feature>
<evidence type="ECO:0000259" key="6">
    <source>
        <dbReference type="PROSITE" id="PS50893"/>
    </source>
</evidence>
<dbReference type="Proteomes" id="UP000238217">
    <property type="component" value="Unassembled WGS sequence"/>
</dbReference>
<dbReference type="InterPro" id="IPR027417">
    <property type="entry name" value="P-loop_NTPase"/>
</dbReference>
<dbReference type="PANTHER" id="PTHR19211">
    <property type="entry name" value="ATP-BINDING TRANSPORT PROTEIN-RELATED"/>
    <property type="match status" value="1"/>
</dbReference>
<dbReference type="FunFam" id="3.40.50.300:FF:000011">
    <property type="entry name" value="Putative ABC transporter ATP-binding component"/>
    <property type="match status" value="1"/>
</dbReference>
<keyword evidence="8" id="KW-1185">Reference proteome</keyword>
<dbReference type="PANTHER" id="PTHR19211:SF14">
    <property type="entry name" value="ATP-BINDING CASSETTE SUB-FAMILY F MEMBER 1"/>
    <property type="match status" value="1"/>
</dbReference>
<dbReference type="InterPro" id="IPR003439">
    <property type="entry name" value="ABC_transporter-like_ATP-bd"/>
</dbReference>
<keyword evidence="1" id="KW-0677">Repeat</keyword>
<evidence type="ECO:0000256" key="1">
    <source>
        <dbReference type="ARBA" id="ARBA00022737"/>
    </source>
</evidence>
<reference evidence="7 8" key="1">
    <citation type="submission" date="2018-03" db="EMBL/GenBank/DDBJ databases">
        <title>Comparative analysis of microorganisms from saline springs in Andes Mountain Range, Colombia.</title>
        <authorList>
            <person name="Rubin E."/>
        </authorList>
    </citation>
    <scope>NUCLEOTIDE SEQUENCE [LARGE SCALE GENOMIC DNA]</scope>
    <source>
        <strain evidence="7 8">CG 35</strain>
    </source>
</reference>
<dbReference type="CDD" id="cd03221">
    <property type="entry name" value="ABCF_EF-3"/>
    <property type="match status" value="1"/>
</dbReference>
<dbReference type="InterPro" id="IPR003593">
    <property type="entry name" value="AAA+_ATPase"/>
</dbReference>
<dbReference type="Pfam" id="PF00005">
    <property type="entry name" value="ABC_tran"/>
    <property type="match status" value="2"/>
</dbReference>
<proteinExistence type="predicted"/>
<evidence type="ECO:0000256" key="5">
    <source>
        <dbReference type="SAM" id="MobiDB-lite"/>
    </source>
</evidence>
<name>A0A2T0YJ35_9MICC</name>
<keyword evidence="3 7" id="KW-0067">ATP-binding</keyword>
<dbReference type="AlphaFoldDB" id="A0A2T0YJ35"/>
<feature type="domain" description="ABC transporter" evidence="6">
    <location>
        <begin position="346"/>
        <end position="540"/>
    </location>
</feature>
<gene>
    <name evidence="7" type="ORF">BCL67_109132</name>
</gene>
<dbReference type="SUPFAM" id="SSF52540">
    <property type="entry name" value="P-loop containing nucleoside triphosphate hydrolases"/>
    <property type="match status" value="2"/>
</dbReference>
<evidence type="ECO:0000256" key="4">
    <source>
        <dbReference type="SAM" id="Coils"/>
    </source>
</evidence>